<dbReference type="Pfam" id="PF00092">
    <property type="entry name" value="VWA"/>
    <property type="match status" value="1"/>
</dbReference>
<keyword evidence="2" id="KW-1133">Transmembrane helix</keyword>
<keyword evidence="2" id="KW-0812">Transmembrane</keyword>
<evidence type="ECO:0000256" key="2">
    <source>
        <dbReference type="SAM" id="Phobius"/>
    </source>
</evidence>
<feature type="transmembrane region" description="Helical" evidence="2">
    <location>
        <begin position="801"/>
        <end position="822"/>
    </location>
</feature>
<dbReference type="EMBL" id="JGZM01000007">
    <property type="protein sequence ID" value="KFI86120.1"/>
    <property type="molecule type" value="Genomic_DNA"/>
</dbReference>
<organism evidence="5 6">
    <name type="scientific">Bifidobacterium pullorum subsp. saeculare DSM 6531 = LMG 14934</name>
    <dbReference type="NCBI Taxonomy" id="1437611"/>
    <lineage>
        <taxon>Bacteria</taxon>
        <taxon>Bacillati</taxon>
        <taxon>Actinomycetota</taxon>
        <taxon>Actinomycetes</taxon>
        <taxon>Bifidobacteriales</taxon>
        <taxon>Bifidobacteriaceae</taxon>
        <taxon>Bifidobacterium</taxon>
    </lineage>
</organism>
<comment type="caution">
    <text evidence="5">The sequence shown here is derived from an EMBL/GenBank/DDBJ whole genome shotgun (WGS) entry which is preliminary data.</text>
</comment>
<evidence type="ECO:0000256" key="1">
    <source>
        <dbReference type="SAM" id="MobiDB-lite"/>
    </source>
</evidence>
<evidence type="ECO:0000259" key="4">
    <source>
        <dbReference type="PROSITE" id="PS50234"/>
    </source>
</evidence>
<feature type="region of interest" description="Disordered" evidence="1">
    <location>
        <begin position="418"/>
        <end position="441"/>
    </location>
</feature>
<dbReference type="SUPFAM" id="SSF53300">
    <property type="entry name" value="vWA-like"/>
    <property type="match status" value="1"/>
</dbReference>
<sequence length="834" mass="90900">MTEAMKRAYRCLCMLLVGILALSPATALADQNDDATGETGYTQEQIDAIADNYFYQAVGLKSSLESDTIFGYWQMVHGNSESLSALIDVSSWMLDVYPDREDYVRILSALMTIMSGDYAEQVGSQAQFDDLKSDWEYMHDAVSIITDLGDDTFAGLNAFMNGIDDAENVTGFLKYYVACLGDYTQTRQFLDAIVTYADDDMLKDTAEKLKSSADALLQERLAQFEDATDTLPEYDADYFNQHYSYAMLNAIDAYDVNSATRTVAGYASDLISQMSSTYGAATLSFKMAMLIGDFAFGTTNTFDRYQEMRVMADIADALVQANDAIDVPATASNESLIPNIRVKCRYYQALIAVHGRGEYLRYSLVTKDAGEMSKSRGNTADDMSGPTAESQYKKTNQILQTYDAIVKSIFDVDEYGTQDDVADSTNDNSAADSETANDDADMDITFDDDWQSDDPQVDSSQSGEIDVVLVLDVSGSMDGEPLQQTKQAASQFVATEFEKDTRIGIVTYDSQAELASPFNRDDACLNDAIDELSAGSNTNIEAGLTQARTLLASSSANKRIIVLMSDGQPNEGLTGAELIGYADSIRDQNIRMYTLGFNEDANGQALLAGIADEGRHYEVQDADDLAGFFVDIADEIDGTRFVYVKAACPIDITVNYDGETLTSAGGEPVTRTSFGTLTFEAETDGDNATASGEDDTIAGEDDDPNQVKVLRLREGPAYDIEINGTGSGSMDYTIGFVDDAGEYNDFRTFSDIDITPDTMIDTTAEVADTTTLRVDDDGDGVVDRMYRAGANEEGQLIDNSWIAGVVLLVCVLIIAAIIAIIIKVSLNKKKRRTA</sequence>
<keyword evidence="2" id="KW-0472">Membrane</keyword>
<feature type="compositionally biased region" description="Polar residues" evidence="1">
    <location>
        <begin position="423"/>
        <end position="434"/>
    </location>
</feature>
<dbReference type="PANTHER" id="PTHR10579:SF43">
    <property type="entry name" value="ZINC FINGER (C3HC4-TYPE RING FINGER) FAMILY PROTEIN"/>
    <property type="match status" value="1"/>
</dbReference>
<evidence type="ECO:0000313" key="5">
    <source>
        <dbReference type="EMBL" id="KFI86120.1"/>
    </source>
</evidence>
<dbReference type="Gene3D" id="3.40.50.410">
    <property type="entry name" value="von Willebrand factor, type A domain"/>
    <property type="match status" value="1"/>
</dbReference>
<dbReference type="RefSeq" id="WP_081885328.1">
    <property type="nucleotide sequence ID" value="NZ_JDTM01000011.1"/>
</dbReference>
<feature type="chain" id="PRO_5001819690" evidence="3">
    <location>
        <begin position="30"/>
        <end position="834"/>
    </location>
</feature>
<accession>A0A087CS70</accession>
<evidence type="ECO:0000313" key="6">
    <source>
        <dbReference type="Proteomes" id="UP000029040"/>
    </source>
</evidence>
<dbReference type="PANTHER" id="PTHR10579">
    <property type="entry name" value="CALCIUM-ACTIVATED CHLORIDE CHANNEL REGULATOR"/>
    <property type="match status" value="1"/>
</dbReference>
<dbReference type="SMART" id="SM00327">
    <property type="entry name" value="VWA"/>
    <property type="match status" value="1"/>
</dbReference>
<dbReference type="PROSITE" id="PS50234">
    <property type="entry name" value="VWFA"/>
    <property type="match status" value="1"/>
</dbReference>
<dbReference type="Proteomes" id="UP000029040">
    <property type="component" value="Unassembled WGS sequence"/>
</dbReference>
<feature type="signal peptide" evidence="3">
    <location>
        <begin position="1"/>
        <end position="29"/>
    </location>
</feature>
<protein>
    <submittedName>
        <fullName evidence="5">von Willebrand factor A</fullName>
    </submittedName>
</protein>
<dbReference type="CDD" id="cd00198">
    <property type="entry name" value="vWFA"/>
    <property type="match status" value="1"/>
</dbReference>
<evidence type="ECO:0000256" key="3">
    <source>
        <dbReference type="SAM" id="SignalP"/>
    </source>
</evidence>
<dbReference type="AlphaFoldDB" id="A0A087CS70"/>
<keyword evidence="3" id="KW-0732">Signal</keyword>
<feature type="domain" description="VWFA" evidence="4">
    <location>
        <begin position="466"/>
        <end position="636"/>
    </location>
</feature>
<dbReference type="InterPro" id="IPR002035">
    <property type="entry name" value="VWF_A"/>
</dbReference>
<gene>
    <name evidence="5" type="ORF">BSAE_1720</name>
</gene>
<dbReference type="InterPro" id="IPR051266">
    <property type="entry name" value="CLCR"/>
</dbReference>
<name>A0A087CS70_9BIFI</name>
<proteinExistence type="predicted"/>
<dbReference type="InterPro" id="IPR036465">
    <property type="entry name" value="vWFA_dom_sf"/>
</dbReference>
<reference evidence="5 6" key="1">
    <citation type="submission" date="2014-03" db="EMBL/GenBank/DDBJ databases">
        <title>Genomics of Bifidobacteria.</title>
        <authorList>
            <person name="Ventura M."/>
            <person name="Milani C."/>
            <person name="Lugli G.A."/>
        </authorList>
    </citation>
    <scope>NUCLEOTIDE SEQUENCE [LARGE SCALE GENOMIC DNA]</scope>
    <source>
        <strain evidence="5 6">LMG 14934</strain>
    </source>
</reference>